<evidence type="ECO:0000313" key="2">
    <source>
        <dbReference type="EMBL" id="USR37845.1"/>
    </source>
</evidence>
<protein>
    <submittedName>
        <fullName evidence="2">Relaxase/mobilization nuclease domain-containing protein</fullName>
    </submittedName>
</protein>
<dbReference type="Pfam" id="PF03432">
    <property type="entry name" value="Relaxase"/>
    <property type="match status" value="1"/>
</dbReference>
<gene>
    <name evidence="2" type="ORF">L1F06_014290</name>
</gene>
<evidence type="ECO:0000313" key="3">
    <source>
        <dbReference type="Proteomes" id="UP001054897"/>
    </source>
</evidence>
<dbReference type="GeneID" id="300082160"/>
<organism evidence="2 3">
    <name type="scientific">Ectopseudomonas hydrolytica</name>
    <dbReference type="NCBI Taxonomy" id="2493633"/>
    <lineage>
        <taxon>Bacteria</taxon>
        <taxon>Pseudomonadati</taxon>
        <taxon>Pseudomonadota</taxon>
        <taxon>Gammaproteobacteria</taxon>
        <taxon>Pseudomonadales</taxon>
        <taxon>Pseudomonadaceae</taxon>
        <taxon>Ectopseudomonas</taxon>
    </lineage>
</organism>
<feature type="domain" description="MobA/VirD2-like nuclease" evidence="1">
    <location>
        <begin position="59"/>
        <end position="183"/>
    </location>
</feature>
<dbReference type="Proteomes" id="UP001054897">
    <property type="component" value="Chromosome"/>
</dbReference>
<accession>A0ABY5A257</accession>
<reference evidence="2" key="1">
    <citation type="submission" date="2022-06" db="EMBL/GenBank/DDBJ databases">
        <title>Complete genome of Pseudomonas hydrolytica DSWY01T.</title>
        <authorList>
            <person name="Jung J."/>
            <person name="Jeon C.O."/>
        </authorList>
    </citation>
    <scope>NUCLEOTIDE SEQUENCE</scope>
    <source>
        <strain evidence="2">DSWY01</strain>
    </source>
</reference>
<sequence length="467" mass="53465">MISKKAKFSKNFRARILYELAARHCDKEKIKHVEFIGGNIVSGNPYYEYHEGGERKVFIDPEQIITEFEQHAAQYKGDSDNLCGHYILSLAKGEKLSSAEWLSSVHSYMKSLGYDDSTKYVAVIHRDTELEHVHIVASRVRVAARDATSSRAALGANFQLVADSNDRHKGMNAAREIEHRYRLSTPRTDGWTKEIPRFSDPKKDYAYIMRGISKAIFKAPNRPRTMSQLVDRFAERGISIQVKHNNGKIFGISYKLTNKNVKFISGTDVMSTMLTWDALQRNGVSYSPHRDNLKLGLGLGIAQPDLASTAKFDATFRAYIKITKPKSSLNKYVRERSNKYDFFGDRTNYHLGFNIGIKLPQRKLKRQEVQHEIEKQRLDKIIRDIMKMVESILQAIFSIFEVTIDYESEIHDLSDVALKINVPMQDDFLDKSVDGKLKSQCISQLKFVIAQCLNNERSTLNEPKLVN</sequence>
<evidence type="ECO:0000259" key="1">
    <source>
        <dbReference type="Pfam" id="PF03432"/>
    </source>
</evidence>
<proteinExistence type="predicted"/>
<dbReference type="InterPro" id="IPR005094">
    <property type="entry name" value="Endonuclease_MobA/VirD2"/>
</dbReference>
<name>A0ABY5A257_9GAMM</name>
<dbReference type="RefSeq" id="WP_129482265.1">
    <property type="nucleotide sequence ID" value="NZ_CP099397.1"/>
</dbReference>
<dbReference type="EMBL" id="CP099397">
    <property type="protein sequence ID" value="USR37845.1"/>
    <property type="molecule type" value="Genomic_DNA"/>
</dbReference>
<keyword evidence="3" id="KW-1185">Reference proteome</keyword>